<reference evidence="2" key="1">
    <citation type="submission" date="2014-11" db="EMBL/GenBank/DDBJ databases">
        <authorList>
            <person name="Otto D Thomas"/>
            <person name="Naeem Raeece"/>
        </authorList>
    </citation>
    <scope>NUCLEOTIDE SEQUENCE</scope>
</reference>
<protein>
    <submittedName>
        <fullName evidence="2">Uncharacterized protein</fullName>
    </submittedName>
</protein>
<dbReference type="AlphaFoldDB" id="A0A0G4GNF6"/>
<evidence type="ECO:0000313" key="2">
    <source>
        <dbReference type="EMBL" id="CEM31754.1"/>
    </source>
</evidence>
<name>A0A0G4GNF6_9ALVE</name>
<feature type="signal peptide" evidence="1">
    <location>
        <begin position="1"/>
        <end position="30"/>
    </location>
</feature>
<gene>
    <name evidence="2" type="ORF">Cvel_22666</name>
</gene>
<proteinExistence type="predicted"/>
<evidence type="ECO:0000256" key="1">
    <source>
        <dbReference type="SAM" id="SignalP"/>
    </source>
</evidence>
<sequence length="231" mass="25199">MRRREASSRPLLPKYTVLFYLLSLLSLVDAVRNVIKDPAALSSSGPASVLLESGGGCPTSCPLQPHKPTSGGPGARRVRFTGTDQVSAASTVDVRTECKDRTSFELCDTESGTFFFIECRNPNRAVRKEFYKNDDATVAKDICDNLLPILGFCADRVIENLDKMGGACQSESANAAQMIKSAENAYIGTTWNAGWNDCSASDLSQNLNTLKCIEQYAYQLMECDRPSCPTE</sequence>
<dbReference type="EMBL" id="CDMZ01001383">
    <property type="protein sequence ID" value="CEM31754.1"/>
    <property type="molecule type" value="Genomic_DNA"/>
</dbReference>
<dbReference type="VEuPathDB" id="CryptoDB:Cvel_22666"/>
<accession>A0A0G4GNF6</accession>
<keyword evidence="1" id="KW-0732">Signal</keyword>
<organism evidence="2">
    <name type="scientific">Chromera velia CCMP2878</name>
    <dbReference type="NCBI Taxonomy" id="1169474"/>
    <lineage>
        <taxon>Eukaryota</taxon>
        <taxon>Sar</taxon>
        <taxon>Alveolata</taxon>
        <taxon>Colpodellida</taxon>
        <taxon>Chromeraceae</taxon>
        <taxon>Chromera</taxon>
    </lineage>
</organism>
<feature type="chain" id="PRO_5005190246" evidence="1">
    <location>
        <begin position="31"/>
        <end position="231"/>
    </location>
</feature>